<feature type="domain" description="3'-5' exonuclease" evidence="18">
    <location>
        <begin position="329"/>
        <end position="516"/>
    </location>
</feature>
<dbReference type="InterPro" id="IPR036397">
    <property type="entry name" value="RNaseH_sf"/>
</dbReference>
<dbReference type="SMART" id="SM00482">
    <property type="entry name" value="POLAc"/>
    <property type="match status" value="1"/>
</dbReference>
<evidence type="ECO:0000256" key="15">
    <source>
        <dbReference type="ARBA" id="ARBA00049244"/>
    </source>
</evidence>
<dbReference type="NCBIfam" id="TIGR00593">
    <property type="entry name" value="pola"/>
    <property type="match status" value="1"/>
</dbReference>
<evidence type="ECO:0000313" key="21">
    <source>
        <dbReference type="EMBL" id="MCQ8104500.1"/>
    </source>
</evidence>
<dbReference type="CDD" id="cd09898">
    <property type="entry name" value="H3TH_53EXO"/>
    <property type="match status" value="1"/>
</dbReference>
<dbReference type="SMART" id="SM00475">
    <property type="entry name" value="53EXOc"/>
    <property type="match status" value="1"/>
</dbReference>
<evidence type="ECO:0000256" key="12">
    <source>
        <dbReference type="ARBA" id="ARBA00022932"/>
    </source>
</evidence>
<dbReference type="PRINTS" id="PR00868">
    <property type="entry name" value="DNAPOLI"/>
</dbReference>
<protein>
    <recommendedName>
        <fullName evidence="4 16">DNA polymerase I</fullName>
        <ecNumber evidence="3 16">2.7.7.7</ecNumber>
    </recommendedName>
</protein>
<dbReference type="GO" id="GO:0003887">
    <property type="term" value="F:DNA-directed DNA polymerase activity"/>
    <property type="evidence" value="ECO:0007669"/>
    <property type="project" value="UniProtKB-EC"/>
</dbReference>
<dbReference type="InterPro" id="IPR020045">
    <property type="entry name" value="DNA_polI_H3TH"/>
</dbReference>
<evidence type="ECO:0000256" key="7">
    <source>
        <dbReference type="ARBA" id="ARBA00022705"/>
    </source>
</evidence>
<comment type="catalytic activity">
    <reaction evidence="15 17">
        <text>DNA(n) + a 2'-deoxyribonucleoside 5'-triphosphate = DNA(n+1) + diphosphate</text>
        <dbReference type="Rhea" id="RHEA:22508"/>
        <dbReference type="Rhea" id="RHEA-COMP:17339"/>
        <dbReference type="Rhea" id="RHEA-COMP:17340"/>
        <dbReference type="ChEBI" id="CHEBI:33019"/>
        <dbReference type="ChEBI" id="CHEBI:61560"/>
        <dbReference type="ChEBI" id="CHEBI:173112"/>
        <dbReference type="EC" id="2.7.7.7"/>
    </reaction>
</comment>
<dbReference type="InterPro" id="IPR029060">
    <property type="entry name" value="PIN-like_dom_sf"/>
</dbReference>
<proteinExistence type="inferred from homology"/>
<dbReference type="SUPFAM" id="SSF88723">
    <property type="entry name" value="PIN domain-like"/>
    <property type="match status" value="1"/>
</dbReference>
<keyword evidence="7 17" id="KW-0235">DNA replication</keyword>
<dbReference type="InterPro" id="IPR020046">
    <property type="entry name" value="5-3_exonucl_a-hlix_arch_N"/>
</dbReference>
<name>A0ABT1TGB3_9GAMM</name>
<dbReference type="InterPro" id="IPR018320">
    <property type="entry name" value="DNA_polymerase_1"/>
</dbReference>
<dbReference type="InterPro" id="IPR036279">
    <property type="entry name" value="5-3_exonuclease_C_sf"/>
</dbReference>
<evidence type="ECO:0000256" key="5">
    <source>
        <dbReference type="ARBA" id="ARBA00022679"/>
    </source>
</evidence>
<evidence type="ECO:0000256" key="11">
    <source>
        <dbReference type="ARBA" id="ARBA00022839"/>
    </source>
</evidence>
<dbReference type="CDD" id="cd08637">
    <property type="entry name" value="DNA_pol_A_pol_I_C"/>
    <property type="match status" value="1"/>
</dbReference>
<feature type="domain" description="5'-3' exonuclease" evidence="19">
    <location>
        <begin position="6"/>
        <end position="261"/>
    </location>
</feature>
<evidence type="ECO:0000313" key="22">
    <source>
        <dbReference type="Proteomes" id="UP001524499"/>
    </source>
</evidence>
<dbReference type="InterPro" id="IPR002562">
    <property type="entry name" value="3'-5'_exonuclease_dom"/>
</dbReference>
<evidence type="ECO:0000256" key="1">
    <source>
        <dbReference type="ARBA" id="ARBA00007705"/>
    </source>
</evidence>
<dbReference type="SMART" id="SM00279">
    <property type="entry name" value="HhH2"/>
    <property type="match status" value="1"/>
</dbReference>
<dbReference type="EC" id="2.7.7.7" evidence="3 16"/>
<evidence type="ECO:0000259" key="18">
    <source>
        <dbReference type="SMART" id="SM00474"/>
    </source>
</evidence>
<dbReference type="InterPro" id="IPR043502">
    <property type="entry name" value="DNA/RNA_pol_sf"/>
</dbReference>
<evidence type="ECO:0000256" key="3">
    <source>
        <dbReference type="ARBA" id="ARBA00012417"/>
    </source>
</evidence>
<dbReference type="InterPro" id="IPR001098">
    <property type="entry name" value="DNA-dir_DNA_pol_A_palm_dom"/>
</dbReference>
<sequence>MSVQSANTLILVDGSSFLFRAFHAVPPLSNAQGEPTNAVYGVSNMLRKLINDYDTPYVTVVFDAPGKTFRHDLYDQYKAHRPPMPDDLRVQIQPLHELIRALGLPLIIEHGVEADDVLGSLAQNAARQGFRVIISTGDKDMAQLVTEHITLENTMTNTRMDIAGVGEKFGVKPEQIIDYLALMGDAVDNIPGVPKVGPKTAAKWLQQYGTLENLIAHADDIKGKIGDNLREALPQLPLSRELTTIKCDVALHYSLEELKRHEPDMAALKQQLGHLGFSSWLKTLNGDSSKPTVAGEERTIGNENTASNIPYQPTASSEKETASALSRDYQTILTQTHFDSWLEKLKQAELFAFDTETTSLNYSDAEIVGVSFAVEAGRAAYVPLVHDYPEAPAQLDRQAVLEALRPLLEDPAKAKLGQNLKYDAHILANHGITLRGIRHDTMLESYVLNSTASKHNMDDLAKHYLGVETIHFEDVAGKGAKQIGFQEVPIEQAGEYAAEDADITLRLHQTLSAQLQQQPRLWDLYNQIEMPLIDVLVRIEANGVLIDNAMLDQQSLELANRMIGIEQQAHDLAGSAFNLGSPKQIQEILYDRLNLPVLKKTPKGQPSTDESVLQELAVDYALPRLILEFRGMSKLKSTYTEKLPQQINRRTGRVHTSYHQAVAATGRLSSSDPNLQNIPIRSEEGRKIRQAFIAPPGYKIVAADYSQIELRIMAHLSGDAGLLAAFSQGVDVHSATAAEVFEVELEQVTHDLRRSAKAINFGLIYGMSAFGLAQQLGLSRNQAQAYIDLYFSRYPGVKRYMDDIREQAKQQGFVETIFGRRLYLPDINARNAAQRQYAERTAINAPMQGSAADIIKRAMIACDGWIRDSGADLKMIMQVHDELVFEVAEQQLSDCMTEIRNIMSAAADLRVPLLVEAGCGDNWDQAH</sequence>
<evidence type="ECO:0000256" key="4">
    <source>
        <dbReference type="ARBA" id="ARBA00020311"/>
    </source>
</evidence>
<dbReference type="RefSeq" id="WP_256602295.1">
    <property type="nucleotide sequence ID" value="NZ_JANIBJ010000016.1"/>
</dbReference>
<feature type="domain" description="DNA-directed DNA polymerase family A palm" evidence="20">
    <location>
        <begin position="685"/>
        <end position="891"/>
    </location>
</feature>
<comment type="similarity">
    <text evidence="1 17">Belongs to the DNA polymerase type-A family.</text>
</comment>
<evidence type="ECO:0000256" key="2">
    <source>
        <dbReference type="ARBA" id="ARBA00011541"/>
    </source>
</evidence>
<evidence type="ECO:0000259" key="20">
    <source>
        <dbReference type="SMART" id="SM00482"/>
    </source>
</evidence>
<dbReference type="Gene3D" id="3.30.420.10">
    <property type="entry name" value="Ribonuclease H-like superfamily/Ribonuclease H"/>
    <property type="match status" value="1"/>
</dbReference>
<dbReference type="InterPro" id="IPR008918">
    <property type="entry name" value="HhH2"/>
</dbReference>
<evidence type="ECO:0000256" key="16">
    <source>
        <dbReference type="NCBIfam" id="TIGR00593"/>
    </source>
</evidence>
<dbReference type="Gene3D" id="1.20.1060.10">
    <property type="entry name" value="Taq DNA Polymerase, Chain T, domain 4"/>
    <property type="match status" value="1"/>
</dbReference>
<evidence type="ECO:0000256" key="17">
    <source>
        <dbReference type="RuleBase" id="RU004460"/>
    </source>
</evidence>
<dbReference type="InterPro" id="IPR002298">
    <property type="entry name" value="DNA_polymerase_A"/>
</dbReference>
<dbReference type="Pfam" id="PF00476">
    <property type="entry name" value="DNA_pol_A"/>
    <property type="match status" value="1"/>
</dbReference>
<dbReference type="InterPro" id="IPR002421">
    <property type="entry name" value="5-3_exonuclease"/>
</dbReference>
<evidence type="ECO:0000256" key="10">
    <source>
        <dbReference type="ARBA" id="ARBA00022801"/>
    </source>
</evidence>
<keyword evidence="6 17" id="KW-0548">Nucleotidyltransferase</keyword>
<keyword evidence="10 17" id="KW-0378">Hydrolase</keyword>
<dbReference type="Gene3D" id="1.10.150.20">
    <property type="entry name" value="5' to 3' exonuclease, C-terminal subdomain"/>
    <property type="match status" value="2"/>
</dbReference>
<dbReference type="Proteomes" id="UP001524499">
    <property type="component" value="Unassembled WGS sequence"/>
</dbReference>
<dbReference type="SUPFAM" id="SSF47807">
    <property type="entry name" value="5' to 3' exonuclease, C-terminal subdomain"/>
    <property type="match status" value="1"/>
</dbReference>
<keyword evidence="8" id="KW-0540">Nuclease</keyword>
<evidence type="ECO:0000256" key="6">
    <source>
        <dbReference type="ARBA" id="ARBA00022695"/>
    </source>
</evidence>
<dbReference type="CDD" id="cd06139">
    <property type="entry name" value="DNA_polA_I_Ecoli_like_exo"/>
    <property type="match status" value="1"/>
</dbReference>
<evidence type="ECO:0000256" key="8">
    <source>
        <dbReference type="ARBA" id="ARBA00022722"/>
    </source>
</evidence>
<keyword evidence="5 17" id="KW-0808">Transferase</keyword>
<keyword evidence="13 17" id="KW-0238">DNA-binding</keyword>
<gene>
    <name evidence="17 21" type="primary">polA</name>
    <name evidence="21" type="ORF">NP590_10330</name>
</gene>
<dbReference type="PROSITE" id="PS00447">
    <property type="entry name" value="DNA_POLYMERASE_A"/>
    <property type="match status" value="1"/>
</dbReference>
<keyword evidence="14 17" id="KW-0234">DNA repair</keyword>
<dbReference type="Pfam" id="PF02739">
    <property type="entry name" value="5_3_exonuc_N"/>
    <property type="match status" value="1"/>
</dbReference>
<dbReference type="EMBL" id="JANIBJ010000016">
    <property type="protein sequence ID" value="MCQ8104500.1"/>
    <property type="molecule type" value="Genomic_DNA"/>
</dbReference>
<reference evidence="21 22" key="1">
    <citation type="submission" date="2022-07" db="EMBL/GenBank/DDBJ databases">
        <title>Methylomonas rivi sp. nov., Methylomonas rosea sp. nov., Methylomonas aureus sp. nov. and Methylomonas subterranea sp. nov., four novel methanotrophs isolated from a freshwater creek and the deep terrestrial subsurface.</title>
        <authorList>
            <person name="Abin C."/>
            <person name="Sankaranarayanan K."/>
            <person name="Garner C."/>
            <person name="Sindelar R."/>
            <person name="Kotary K."/>
            <person name="Garner R."/>
            <person name="Barclay S."/>
            <person name="Lawson P."/>
            <person name="Krumholz L."/>
        </authorList>
    </citation>
    <scope>NUCLEOTIDE SEQUENCE [LARGE SCALE GENOMIC DNA]</scope>
    <source>
        <strain evidence="21 22">SURF-2</strain>
    </source>
</reference>
<evidence type="ECO:0000256" key="13">
    <source>
        <dbReference type="ARBA" id="ARBA00023125"/>
    </source>
</evidence>
<dbReference type="InterPro" id="IPR012337">
    <property type="entry name" value="RNaseH-like_sf"/>
</dbReference>
<organism evidence="21 22">
    <name type="scientific">Methylomonas subterranea</name>
    <dbReference type="NCBI Taxonomy" id="2952225"/>
    <lineage>
        <taxon>Bacteria</taxon>
        <taxon>Pseudomonadati</taxon>
        <taxon>Pseudomonadota</taxon>
        <taxon>Gammaproteobacteria</taxon>
        <taxon>Methylococcales</taxon>
        <taxon>Methylococcaceae</taxon>
        <taxon>Methylomonas</taxon>
    </lineage>
</organism>
<dbReference type="InterPro" id="IPR019760">
    <property type="entry name" value="DNA-dir_DNA_pol_A_CS"/>
</dbReference>
<dbReference type="NCBIfam" id="NF004397">
    <property type="entry name" value="PRK05755.1"/>
    <property type="match status" value="1"/>
</dbReference>
<keyword evidence="11 17" id="KW-0269">Exonuclease</keyword>
<evidence type="ECO:0000259" key="19">
    <source>
        <dbReference type="SMART" id="SM00475"/>
    </source>
</evidence>
<comment type="function">
    <text evidence="17">In addition to polymerase activity, this DNA polymerase exhibits 3'-5' and 5'-3' exonuclease activity.</text>
</comment>
<keyword evidence="12 17" id="KW-0239">DNA-directed DNA polymerase</keyword>
<keyword evidence="22" id="KW-1185">Reference proteome</keyword>
<dbReference type="Gene3D" id="3.40.50.1010">
    <property type="entry name" value="5'-nuclease"/>
    <property type="match status" value="1"/>
</dbReference>
<keyword evidence="9 17" id="KW-0227">DNA damage</keyword>
<dbReference type="Gene3D" id="3.30.70.370">
    <property type="match status" value="1"/>
</dbReference>
<accession>A0ABT1TGB3</accession>
<dbReference type="CDD" id="cd09859">
    <property type="entry name" value="PIN_53EXO"/>
    <property type="match status" value="1"/>
</dbReference>
<dbReference type="SUPFAM" id="SSF56672">
    <property type="entry name" value="DNA/RNA polymerases"/>
    <property type="match status" value="1"/>
</dbReference>
<dbReference type="PANTHER" id="PTHR10133">
    <property type="entry name" value="DNA POLYMERASE I"/>
    <property type="match status" value="1"/>
</dbReference>
<dbReference type="SUPFAM" id="SSF53098">
    <property type="entry name" value="Ribonuclease H-like"/>
    <property type="match status" value="1"/>
</dbReference>
<dbReference type="PANTHER" id="PTHR10133:SF27">
    <property type="entry name" value="DNA POLYMERASE NU"/>
    <property type="match status" value="1"/>
</dbReference>
<dbReference type="Pfam" id="PF01367">
    <property type="entry name" value="5_3_exonuc"/>
    <property type="match status" value="1"/>
</dbReference>
<evidence type="ECO:0000256" key="14">
    <source>
        <dbReference type="ARBA" id="ARBA00023204"/>
    </source>
</evidence>
<evidence type="ECO:0000256" key="9">
    <source>
        <dbReference type="ARBA" id="ARBA00022763"/>
    </source>
</evidence>
<comment type="caution">
    <text evidence="21">The sequence shown here is derived from an EMBL/GenBank/DDBJ whole genome shotgun (WGS) entry which is preliminary data.</text>
</comment>
<comment type="subunit">
    <text evidence="2">Single-chain monomer with multiple functions.</text>
</comment>
<dbReference type="Pfam" id="PF01612">
    <property type="entry name" value="DNA_pol_A_exo1"/>
    <property type="match status" value="1"/>
</dbReference>
<dbReference type="SMART" id="SM00474">
    <property type="entry name" value="35EXOc"/>
    <property type="match status" value="1"/>
</dbReference>